<protein>
    <recommendedName>
        <fullName evidence="1">O-methyltransferase dimerisation domain-containing protein</fullName>
    </recommendedName>
</protein>
<dbReference type="GO" id="GO:0046983">
    <property type="term" value="F:protein dimerization activity"/>
    <property type="evidence" value="ECO:0007669"/>
    <property type="project" value="InterPro"/>
</dbReference>
<keyword evidence="3" id="KW-1185">Reference proteome</keyword>
<dbReference type="Proteomes" id="UP001234989">
    <property type="component" value="Chromosome 10"/>
</dbReference>
<name>A0AAF0UNE0_SOLVR</name>
<feature type="domain" description="O-methyltransferase dimerisation" evidence="1">
    <location>
        <begin position="1"/>
        <end position="35"/>
    </location>
</feature>
<accession>A0AAF0UNE0</accession>
<dbReference type="InterPro" id="IPR036388">
    <property type="entry name" value="WH-like_DNA-bd_sf"/>
</dbReference>
<dbReference type="InterPro" id="IPR016461">
    <property type="entry name" value="COMT-like"/>
</dbReference>
<proteinExistence type="predicted"/>
<dbReference type="AlphaFoldDB" id="A0AAF0UNE0"/>
<evidence type="ECO:0000313" key="3">
    <source>
        <dbReference type="Proteomes" id="UP001234989"/>
    </source>
</evidence>
<evidence type="ECO:0000259" key="1">
    <source>
        <dbReference type="Pfam" id="PF08100"/>
    </source>
</evidence>
<dbReference type="EMBL" id="CP133621">
    <property type="protein sequence ID" value="WMV49020.1"/>
    <property type="molecule type" value="Genomic_DNA"/>
</dbReference>
<gene>
    <name evidence="2" type="ORF">MTR67_042405</name>
</gene>
<dbReference type="InterPro" id="IPR012967">
    <property type="entry name" value="COMT_dimerisation"/>
</dbReference>
<sequence>MSLKSAIQLNIPDIIHKHGKPMTLDELANALSINKSKITHL</sequence>
<reference evidence="2" key="1">
    <citation type="submission" date="2023-08" db="EMBL/GenBank/DDBJ databases">
        <title>A de novo genome assembly of Solanum verrucosum Schlechtendal, a Mexican diploid species geographically isolated from the other diploid A-genome species in potato relatives.</title>
        <authorList>
            <person name="Hosaka K."/>
        </authorList>
    </citation>
    <scope>NUCLEOTIDE SEQUENCE</scope>
    <source>
        <tissue evidence="2">Young leaves</tissue>
    </source>
</reference>
<dbReference type="Gene3D" id="1.10.10.10">
    <property type="entry name" value="Winged helix-like DNA-binding domain superfamily/Winged helix DNA-binding domain"/>
    <property type="match status" value="1"/>
</dbReference>
<organism evidence="2 3">
    <name type="scientific">Solanum verrucosum</name>
    <dbReference type="NCBI Taxonomy" id="315347"/>
    <lineage>
        <taxon>Eukaryota</taxon>
        <taxon>Viridiplantae</taxon>
        <taxon>Streptophyta</taxon>
        <taxon>Embryophyta</taxon>
        <taxon>Tracheophyta</taxon>
        <taxon>Spermatophyta</taxon>
        <taxon>Magnoliopsida</taxon>
        <taxon>eudicotyledons</taxon>
        <taxon>Gunneridae</taxon>
        <taxon>Pentapetalae</taxon>
        <taxon>asterids</taxon>
        <taxon>lamiids</taxon>
        <taxon>Solanales</taxon>
        <taxon>Solanaceae</taxon>
        <taxon>Solanoideae</taxon>
        <taxon>Solaneae</taxon>
        <taxon>Solanum</taxon>
    </lineage>
</organism>
<dbReference type="GO" id="GO:0008168">
    <property type="term" value="F:methyltransferase activity"/>
    <property type="evidence" value="ECO:0007669"/>
    <property type="project" value="InterPro"/>
</dbReference>
<dbReference type="SUPFAM" id="SSF46785">
    <property type="entry name" value="Winged helix' DNA-binding domain"/>
    <property type="match status" value="1"/>
</dbReference>
<evidence type="ECO:0000313" key="2">
    <source>
        <dbReference type="EMBL" id="WMV49020.1"/>
    </source>
</evidence>
<dbReference type="Pfam" id="PF08100">
    <property type="entry name" value="Dimerisation"/>
    <property type="match status" value="1"/>
</dbReference>
<dbReference type="InterPro" id="IPR036390">
    <property type="entry name" value="WH_DNA-bd_sf"/>
</dbReference>
<dbReference type="PROSITE" id="PS51683">
    <property type="entry name" value="SAM_OMT_II"/>
    <property type="match status" value="1"/>
</dbReference>